<keyword evidence="3" id="KW-1185">Reference proteome</keyword>
<accession>A0A2T6ZV83</accession>
<dbReference type="AlphaFoldDB" id="A0A2T6ZV83"/>
<proteinExistence type="predicted"/>
<name>A0A2T6ZV83_TUBBO</name>
<gene>
    <name evidence="2" type="ORF">B9Z19DRAFT_1125373</name>
</gene>
<sequence>MGHTIHKCDRVISGNLPKSGRRHWRQFRFTVTYEDLAFCLPLELYASLNVSSALSVSPETTTKLWERAVRLRTESKSDQGGWVSFVQDIAPYILAENLDKKWESGDRIPEDLTIAPVQANAVRVVFLCVATGMKFSGHSPATGELSMSRKVGTITTVTNESLEDIRMLSWVVNQGNGMWANAVFGKVNDRVVGRGFPDFTMFLKVMEGFLLSHGWLEGSRTDSIGGAAEFMAVATMDVNVAISPTCIHAWCAHFVEVIVKAHLYEIQGTEPVINTPGFCHVQGNIIDSRRLIATHPLGSAPPYQPDPETLNTIIEPLQPFSLANHGLLSSGTCTEETEHPSAFLTPAADMSY</sequence>
<evidence type="ECO:0000313" key="3">
    <source>
        <dbReference type="Proteomes" id="UP000244722"/>
    </source>
</evidence>
<organism evidence="2 3">
    <name type="scientific">Tuber borchii</name>
    <name type="common">White truffle</name>
    <dbReference type="NCBI Taxonomy" id="42251"/>
    <lineage>
        <taxon>Eukaryota</taxon>
        <taxon>Fungi</taxon>
        <taxon>Dikarya</taxon>
        <taxon>Ascomycota</taxon>
        <taxon>Pezizomycotina</taxon>
        <taxon>Pezizomycetes</taxon>
        <taxon>Pezizales</taxon>
        <taxon>Tuberaceae</taxon>
        <taxon>Tuber</taxon>
    </lineage>
</organism>
<dbReference type="Proteomes" id="UP000244722">
    <property type="component" value="Unassembled WGS sequence"/>
</dbReference>
<comment type="caution">
    <text evidence="2">The sequence shown here is derived from an EMBL/GenBank/DDBJ whole genome shotgun (WGS) entry which is preliminary data.</text>
</comment>
<dbReference type="EMBL" id="NESQ01000094">
    <property type="protein sequence ID" value="PUU79373.1"/>
    <property type="molecule type" value="Genomic_DNA"/>
</dbReference>
<dbReference type="OrthoDB" id="3558706at2759"/>
<evidence type="ECO:0000256" key="1">
    <source>
        <dbReference type="SAM" id="MobiDB-lite"/>
    </source>
</evidence>
<protein>
    <submittedName>
        <fullName evidence="2">Uncharacterized protein</fullName>
    </submittedName>
</protein>
<evidence type="ECO:0000313" key="2">
    <source>
        <dbReference type="EMBL" id="PUU79373.1"/>
    </source>
</evidence>
<feature type="region of interest" description="Disordered" evidence="1">
    <location>
        <begin position="333"/>
        <end position="352"/>
    </location>
</feature>
<reference evidence="2 3" key="1">
    <citation type="submission" date="2017-04" db="EMBL/GenBank/DDBJ databases">
        <title>Draft genome sequence of Tuber borchii Vittad., a whitish edible truffle.</title>
        <authorList>
            <consortium name="DOE Joint Genome Institute"/>
            <person name="Murat C."/>
            <person name="Kuo A."/>
            <person name="Barry K.W."/>
            <person name="Clum A."/>
            <person name="Dockter R.B."/>
            <person name="Fauchery L."/>
            <person name="Iotti M."/>
            <person name="Kohler A."/>
            <person name="Labutti K."/>
            <person name="Lindquist E.A."/>
            <person name="Lipzen A."/>
            <person name="Ohm R.A."/>
            <person name="Wang M."/>
            <person name="Grigoriev I.V."/>
            <person name="Zambonelli A."/>
            <person name="Martin F.M."/>
        </authorList>
    </citation>
    <scope>NUCLEOTIDE SEQUENCE [LARGE SCALE GENOMIC DNA]</scope>
    <source>
        <strain evidence="2 3">Tbo3840</strain>
    </source>
</reference>